<sequence length="331" mass="37625">MTKQQVQEILKNLAFRILKKSMSNKELNADRARYEQLNTDTRFSTGKQHDYICRFDKYAQNGGIIDNQYFIQDIWGARKVYEHAPSVHYDVGSSVQGFIAHLLSQKQKIVLIDIRKMDNNFDTQFLREPRNVLMGGGLRQTTASFQIKSQTESKSKSKSESKLDSVILDSHSNFHSNSCGGIDYICADATNLEGIADNSVESLSALCSVEHFGLGRYGDPIAPNAWEQALRSFSRVLKPGGRLYFSVPIGQISKVCFNAHRVFHPSLIIETLDSLQLLEFGYIEGFDVIRTMWRENVDCALITDERALERMPEMQNWGTTGLFEFIKPESK</sequence>
<dbReference type="Pfam" id="PF03269">
    <property type="entry name" value="DUF268"/>
    <property type="match status" value="1"/>
</dbReference>
<name>A0A2X3BE08_9HELI</name>
<evidence type="ECO:0000313" key="2">
    <source>
        <dbReference type="Proteomes" id="UP000250166"/>
    </source>
</evidence>
<reference evidence="1 2" key="1">
    <citation type="submission" date="2018-06" db="EMBL/GenBank/DDBJ databases">
        <authorList>
            <consortium name="Pathogen Informatics"/>
            <person name="Doyle S."/>
        </authorList>
    </citation>
    <scope>NUCLEOTIDE SEQUENCE [LARGE SCALE GENOMIC DNA]</scope>
    <source>
        <strain evidence="1 2">NCTC13102</strain>
    </source>
</reference>
<accession>A0A2X3BE08</accession>
<dbReference type="EMBL" id="UAWL01000006">
    <property type="protein sequence ID" value="SQB98853.1"/>
    <property type="molecule type" value="Genomic_DNA"/>
</dbReference>
<dbReference type="SUPFAM" id="SSF53335">
    <property type="entry name" value="S-adenosyl-L-methionine-dependent methyltransferases"/>
    <property type="match status" value="1"/>
</dbReference>
<protein>
    <submittedName>
        <fullName evidence="1">Caenorhabditis protein of uncharacterized function, DUF268</fullName>
    </submittedName>
</protein>
<evidence type="ECO:0000313" key="1">
    <source>
        <dbReference type="EMBL" id="SQB98853.1"/>
    </source>
</evidence>
<dbReference type="AlphaFoldDB" id="A0A2X3BE08"/>
<organism evidence="1 2">
    <name type="scientific">Helicobacter fennelliae</name>
    <dbReference type="NCBI Taxonomy" id="215"/>
    <lineage>
        <taxon>Bacteria</taxon>
        <taxon>Pseudomonadati</taxon>
        <taxon>Campylobacterota</taxon>
        <taxon>Epsilonproteobacteria</taxon>
        <taxon>Campylobacterales</taxon>
        <taxon>Helicobacteraceae</taxon>
        <taxon>Helicobacter</taxon>
    </lineage>
</organism>
<gene>
    <name evidence="1" type="ORF">NCTC13102_01320</name>
</gene>
<dbReference type="RefSeq" id="WP_023947016.1">
    <property type="nucleotide sequence ID" value="NZ_JAERIV010000007.1"/>
</dbReference>
<dbReference type="Gene3D" id="3.40.50.150">
    <property type="entry name" value="Vaccinia Virus protein VP39"/>
    <property type="match status" value="1"/>
</dbReference>
<dbReference type="InterPro" id="IPR029063">
    <property type="entry name" value="SAM-dependent_MTases_sf"/>
</dbReference>
<dbReference type="Proteomes" id="UP000250166">
    <property type="component" value="Unassembled WGS sequence"/>
</dbReference>
<dbReference type="InterPro" id="IPR004951">
    <property type="entry name" value="DUF268_CAE_spp"/>
</dbReference>
<proteinExistence type="predicted"/>